<dbReference type="Proteomes" id="UP001369247">
    <property type="component" value="Unassembled WGS sequence"/>
</dbReference>
<dbReference type="Proteomes" id="UP001065373">
    <property type="component" value="Chromosome"/>
</dbReference>
<name>A0A9E7RUU4_METWO</name>
<dbReference type="KEGG" id="mwo:MWSIV6_1818"/>
<dbReference type="GeneID" id="75107465"/>
<dbReference type="GeneID" id="58979478"/>
<evidence type="ECO:0000313" key="1">
    <source>
        <dbReference type="EMBL" id="MEJ8541919.1"/>
    </source>
</evidence>
<dbReference type="RefSeq" id="WP_074359646.1">
    <property type="nucleotide sequence ID" value="NZ_CP104550.1"/>
</dbReference>
<reference evidence="2" key="1">
    <citation type="submission" date="2022-09" db="EMBL/GenBank/DDBJ databases">
        <title>Characterization of three MwoI isoschizomers from sequenced genome and metagenomes.</title>
        <authorList>
            <person name="Fomenkov A."/>
            <person name="Xu S.Y."/>
            <person name="Roberts R.J."/>
        </authorList>
    </citation>
    <scope>NUCLEOTIDE SEQUENCE</scope>
    <source>
        <strain evidence="2">DSM 2970</strain>
    </source>
</reference>
<keyword evidence="3" id="KW-1185">Reference proteome</keyword>
<organism evidence="2">
    <name type="scientific">Methanothermobacter wolfeii</name>
    <name type="common">Methanobacterium wolfei</name>
    <dbReference type="NCBI Taxonomy" id="145261"/>
    <lineage>
        <taxon>Archaea</taxon>
        <taxon>Methanobacteriati</taxon>
        <taxon>Methanobacteriota</taxon>
        <taxon>Methanomada group</taxon>
        <taxon>Methanobacteria</taxon>
        <taxon>Methanobacteriales</taxon>
        <taxon>Methanobacteriaceae</taxon>
        <taxon>Methanothermobacter</taxon>
    </lineage>
</organism>
<accession>A0A9E7RUU4</accession>
<protein>
    <submittedName>
        <fullName evidence="2">Uncharacterized protein</fullName>
    </submittedName>
</protein>
<dbReference type="EMBL" id="JAXUHJ010000003">
    <property type="protein sequence ID" value="MEJ8541919.1"/>
    <property type="molecule type" value="Genomic_DNA"/>
</dbReference>
<evidence type="ECO:0000313" key="3">
    <source>
        <dbReference type="Proteomes" id="UP001369247"/>
    </source>
</evidence>
<proteinExistence type="predicted"/>
<reference evidence="1 3" key="2">
    <citation type="submission" date="2023-12" db="EMBL/GenBank/DDBJ databases">
        <title>Phenotypic and Genomic Characterization of Methanothermobacter wolfeii Strain BSEL, a CO2-Capturing Archaeon with Minimal Nutrient Requirements.</title>
        <authorList>
            <person name="Ale Enriquez F."/>
            <person name="Ahring B.K."/>
        </authorList>
    </citation>
    <scope>NUCLEOTIDE SEQUENCE [LARGE SCALE GENOMIC DNA]</scope>
    <source>
        <strain evidence="1 3">BSEL-1</strain>
    </source>
</reference>
<dbReference type="AlphaFoldDB" id="A0A9E7RUU4"/>
<sequence length="93" mass="10973">MRIVWEKTPEREDEVKVAEFIEGKIKIIQDLLLIYIREGLSALSFTPQPLGGSFYTCEIKYHRHDRRYIINVWDGVRVGDGLPVIYGYLDYHE</sequence>
<evidence type="ECO:0000313" key="2">
    <source>
        <dbReference type="EMBL" id="UXH31723.1"/>
    </source>
</evidence>
<dbReference type="EMBL" id="CP104550">
    <property type="protein sequence ID" value="UXH31723.1"/>
    <property type="molecule type" value="Genomic_DNA"/>
</dbReference>
<gene>
    <name evidence="2" type="ORF">N5910_09395</name>
    <name evidence="1" type="ORF">U2150_00175</name>
</gene>